<dbReference type="InterPro" id="IPR050109">
    <property type="entry name" value="HTH-type_TetR-like_transc_reg"/>
</dbReference>
<comment type="caution">
    <text evidence="6">The sequence shown here is derived from an EMBL/GenBank/DDBJ whole genome shotgun (WGS) entry which is preliminary data.</text>
</comment>
<dbReference type="PROSITE" id="PS50977">
    <property type="entry name" value="HTH_TETR_2"/>
    <property type="match status" value="1"/>
</dbReference>
<accession>A0ABP6Q1F9</accession>
<keyword evidence="1" id="KW-0805">Transcription regulation</keyword>
<evidence type="ECO:0000256" key="3">
    <source>
        <dbReference type="ARBA" id="ARBA00023163"/>
    </source>
</evidence>
<dbReference type="EMBL" id="BAAAUV010000003">
    <property type="protein sequence ID" value="GAA3200158.1"/>
    <property type="molecule type" value="Genomic_DNA"/>
</dbReference>
<evidence type="ECO:0000256" key="4">
    <source>
        <dbReference type="PROSITE-ProRule" id="PRU00335"/>
    </source>
</evidence>
<dbReference type="Pfam" id="PF00440">
    <property type="entry name" value="TetR_N"/>
    <property type="match status" value="1"/>
</dbReference>
<gene>
    <name evidence="6" type="ORF">GCM10010468_12680</name>
</gene>
<proteinExistence type="predicted"/>
<dbReference type="Gene3D" id="1.10.10.60">
    <property type="entry name" value="Homeodomain-like"/>
    <property type="match status" value="1"/>
</dbReference>
<organism evidence="6 7">
    <name type="scientific">Actinocorallia longicatena</name>
    <dbReference type="NCBI Taxonomy" id="111803"/>
    <lineage>
        <taxon>Bacteria</taxon>
        <taxon>Bacillati</taxon>
        <taxon>Actinomycetota</taxon>
        <taxon>Actinomycetes</taxon>
        <taxon>Streptosporangiales</taxon>
        <taxon>Thermomonosporaceae</taxon>
        <taxon>Actinocorallia</taxon>
    </lineage>
</organism>
<dbReference type="PANTHER" id="PTHR30055">
    <property type="entry name" value="HTH-TYPE TRANSCRIPTIONAL REGULATOR RUTR"/>
    <property type="match status" value="1"/>
</dbReference>
<keyword evidence="7" id="KW-1185">Reference proteome</keyword>
<dbReference type="SUPFAM" id="SSF46689">
    <property type="entry name" value="Homeodomain-like"/>
    <property type="match status" value="1"/>
</dbReference>
<dbReference type="Gene3D" id="1.10.357.10">
    <property type="entry name" value="Tetracycline Repressor, domain 2"/>
    <property type="match status" value="1"/>
</dbReference>
<dbReference type="RefSeq" id="WP_344823186.1">
    <property type="nucleotide sequence ID" value="NZ_BAAAUV010000003.1"/>
</dbReference>
<evidence type="ECO:0000313" key="7">
    <source>
        <dbReference type="Proteomes" id="UP001501237"/>
    </source>
</evidence>
<feature type="domain" description="HTH tetR-type" evidence="5">
    <location>
        <begin position="17"/>
        <end position="77"/>
    </location>
</feature>
<dbReference type="Proteomes" id="UP001501237">
    <property type="component" value="Unassembled WGS sequence"/>
</dbReference>
<dbReference type="Pfam" id="PF17754">
    <property type="entry name" value="TetR_C_14"/>
    <property type="match status" value="1"/>
</dbReference>
<dbReference type="InterPro" id="IPR001647">
    <property type="entry name" value="HTH_TetR"/>
</dbReference>
<sequence>MSTSSLDRLPLRERKKLKTRRAIQEHALRLFAAHGYDATTVEQIAEAAEISPSTFFRYFPTKEDVVVTDEYDPLMEAMYRERAADEDPVEGLREMFQTALGEMIVGPDRDRLLARVKLIQSVPALRARAWDIQQQGSHGILIELLSERLGRDRNDFQVQLFVGALIGMISTISYYWADGDGAEDLGELFRRGFDLLQAGFPLAAQEG</sequence>
<dbReference type="InterPro" id="IPR009057">
    <property type="entry name" value="Homeodomain-like_sf"/>
</dbReference>
<protein>
    <submittedName>
        <fullName evidence="6">TetR family transcriptional regulator</fullName>
    </submittedName>
</protein>
<evidence type="ECO:0000313" key="6">
    <source>
        <dbReference type="EMBL" id="GAA3200158.1"/>
    </source>
</evidence>
<dbReference type="PANTHER" id="PTHR30055:SF238">
    <property type="entry name" value="MYCOFACTOCIN BIOSYNTHESIS TRANSCRIPTIONAL REGULATOR MFTR-RELATED"/>
    <property type="match status" value="1"/>
</dbReference>
<feature type="DNA-binding region" description="H-T-H motif" evidence="4">
    <location>
        <begin position="40"/>
        <end position="59"/>
    </location>
</feature>
<keyword evidence="2 4" id="KW-0238">DNA-binding</keyword>
<evidence type="ECO:0000259" key="5">
    <source>
        <dbReference type="PROSITE" id="PS50977"/>
    </source>
</evidence>
<evidence type="ECO:0000256" key="2">
    <source>
        <dbReference type="ARBA" id="ARBA00023125"/>
    </source>
</evidence>
<dbReference type="PRINTS" id="PR00455">
    <property type="entry name" value="HTHTETR"/>
</dbReference>
<reference evidence="7" key="1">
    <citation type="journal article" date="2019" name="Int. J. Syst. Evol. Microbiol.">
        <title>The Global Catalogue of Microorganisms (GCM) 10K type strain sequencing project: providing services to taxonomists for standard genome sequencing and annotation.</title>
        <authorList>
            <consortium name="The Broad Institute Genomics Platform"/>
            <consortium name="The Broad Institute Genome Sequencing Center for Infectious Disease"/>
            <person name="Wu L."/>
            <person name="Ma J."/>
        </authorList>
    </citation>
    <scope>NUCLEOTIDE SEQUENCE [LARGE SCALE GENOMIC DNA]</scope>
    <source>
        <strain evidence="7">JCM 9377</strain>
    </source>
</reference>
<evidence type="ECO:0000256" key="1">
    <source>
        <dbReference type="ARBA" id="ARBA00023015"/>
    </source>
</evidence>
<keyword evidence="3" id="KW-0804">Transcription</keyword>
<name>A0ABP6Q1F9_9ACTN</name>
<dbReference type="InterPro" id="IPR041347">
    <property type="entry name" value="MftR_C"/>
</dbReference>